<organism evidence="1 2">
    <name type="scientific">Microbacterium faecale</name>
    <dbReference type="NCBI Taxonomy" id="1804630"/>
    <lineage>
        <taxon>Bacteria</taxon>
        <taxon>Bacillati</taxon>
        <taxon>Actinomycetota</taxon>
        <taxon>Actinomycetes</taxon>
        <taxon>Micrococcales</taxon>
        <taxon>Microbacteriaceae</taxon>
        <taxon>Microbacterium</taxon>
    </lineage>
</organism>
<evidence type="ECO:0008006" key="3">
    <source>
        <dbReference type="Google" id="ProtNLM"/>
    </source>
</evidence>
<dbReference type="InterPro" id="IPR008000">
    <property type="entry name" value="Rham/fucose_mutarotase"/>
</dbReference>
<dbReference type="Pfam" id="PF05336">
    <property type="entry name" value="rhaM"/>
    <property type="match status" value="1"/>
</dbReference>
<keyword evidence="2" id="KW-1185">Reference proteome</keyword>
<dbReference type="PANTHER" id="PTHR34389:SF2">
    <property type="entry name" value="L-RHAMNOSE MUTAROTASE"/>
    <property type="match status" value="1"/>
</dbReference>
<dbReference type="RefSeq" id="WP_188710959.1">
    <property type="nucleotide sequence ID" value="NZ_BMHO01000001.1"/>
</dbReference>
<dbReference type="InterPro" id="IPR011008">
    <property type="entry name" value="Dimeric_a/b-barrel"/>
</dbReference>
<dbReference type="Proteomes" id="UP000633205">
    <property type="component" value="Unassembled WGS sequence"/>
</dbReference>
<dbReference type="GO" id="GO:0016857">
    <property type="term" value="F:racemase and epimerase activity, acting on carbohydrates and derivatives"/>
    <property type="evidence" value="ECO:0007669"/>
    <property type="project" value="InterPro"/>
</dbReference>
<protein>
    <recommendedName>
        <fullName evidence="3">L-rhamnose mutarotase</fullName>
    </recommendedName>
</protein>
<dbReference type="AlphaFoldDB" id="A0A917DE39"/>
<reference evidence="1" key="2">
    <citation type="submission" date="2020-09" db="EMBL/GenBank/DDBJ databases">
        <authorList>
            <person name="Sun Q."/>
            <person name="Zhou Y."/>
        </authorList>
    </citation>
    <scope>NUCLEOTIDE SEQUENCE</scope>
    <source>
        <strain evidence="1">CGMCC 1.15152</strain>
    </source>
</reference>
<evidence type="ECO:0000313" key="1">
    <source>
        <dbReference type="EMBL" id="GGD29795.1"/>
    </source>
</evidence>
<sequence length="107" mass="12560">MKRIASVIGLDPANREEYEAYHAAVWPEVLQTITDCNIRNYSIFRYGDLLFSYYEYVGDDYEGDMAKMAADPATQKWWAIQKPLQTRLPDTPEAEQWFPIPEVFHHD</sequence>
<dbReference type="PANTHER" id="PTHR34389">
    <property type="entry name" value="L-RHAMNOSE MUTAROTASE"/>
    <property type="match status" value="1"/>
</dbReference>
<gene>
    <name evidence="1" type="ORF">GCM10010915_07510</name>
</gene>
<accession>A0A917DE39</accession>
<proteinExistence type="predicted"/>
<comment type="caution">
    <text evidence="1">The sequence shown here is derived from an EMBL/GenBank/DDBJ whole genome shotgun (WGS) entry which is preliminary data.</text>
</comment>
<reference evidence="1" key="1">
    <citation type="journal article" date="2014" name="Int. J. Syst. Evol. Microbiol.">
        <title>Complete genome sequence of Corynebacterium casei LMG S-19264T (=DSM 44701T), isolated from a smear-ripened cheese.</title>
        <authorList>
            <consortium name="US DOE Joint Genome Institute (JGI-PGF)"/>
            <person name="Walter F."/>
            <person name="Albersmeier A."/>
            <person name="Kalinowski J."/>
            <person name="Ruckert C."/>
        </authorList>
    </citation>
    <scope>NUCLEOTIDE SEQUENCE</scope>
    <source>
        <strain evidence="1">CGMCC 1.15152</strain>
    </source>
</reference>
<dbReference type="SUPFAM" id="SSF54909">
    <property type="entry name" value="Dimeric alpha+beta barrel"/>
    <property type="match status" value="1"/>
</dbReference>
<dbReference type="Gene3D" id="3.30.70.100">
    <property type="match status" value="1"/>
</dbReference>
<evidence type="ECO:0000313" key="2">
    <source>
        <dbReference type="Proteomes" id="UP000633205"/>
    </source>
</evidence>
<dbReference type="EMBL" id="BMHO01000001">
    <property type="protein sequence ID" value="GGD29795.1"/>
    <property type="molecule type" value="Genomic_DNA"/>
</dbReference>
<name>A0A917DE39_9MICO</name>